<proteinExistence type="predicted"/>
<accession>A0A1M6C581</accession>
<dbReference type="RefSeq" id="WP_083601134.1">
    <property type="nucleotide sequence ID" value="NZ_FQYO01000002.1"/>
</dbReference>
<evidence type="ECO:0000313" key="2">
    <source>
        <dbReference type="Proteomes" id="UP000184292"/>
    </source>
</evidence>
<dbReference type="EMBL" id="FQYO01000002">
    <property type="protein sequence ID" value="SHI56180.1"/>
    <property type="molecule type" value="Genomic_DNA"/>
</dbReference>
<dbReference type="Proteomes" id="UP000184292">
    <property type="component" value="Unassembled WGS sequence"/>
</dbReference>
<evidence type="ECO:0008006" key="3">
    <source>
        <dbReference type="Google" id="ProtNLM"/>
    </source>
</evidence>
<reference evidence="1 2" key="1">
    <citation type="submission" date="2016-11" db="EMBL/GenBank/DDBJ databases">
        <authorList>
            <person name="Jaros S."/>
            <person name="Januszkiewicz K."/>
            <person name="Wedrychowicz H."/>
        </authorList>
    </citation>
    <scope>NUCLEOTIDE SEQUENCE [LARGE SCALE GENOMIC DNA]</scope>
    <source>
        <strain evidence="1 2">DSM 100565</strain>
    </source>
</reference>
<organism evidence="1 2">
    <name type="scientific">Wenxinia saemankumensis</name>
    <dbReference type="NCBI Taxonomy" id="1447782"/>
    <lineage>
        <taxon>Bacteria</taxon>
        <taxon>Pseudomonadati</taxon>
        <taxon>Pseudomonadota</taxon>
        <taxon>Alphaproteobacteria</taxon>
        <taxon>Rhodobacterales</taxon>
        <taxon>Roseobacteraceae</taxon>
        <taxon>Wenxinia</taxon>
    </lineage>
</organism>
<sequence length="234" mass="25444">MTEPRPSLRARLARHPALLRPLAWPLSLWIGTATDPRRWRIDGREELAAALAQGPVILVLWHEHIALVARHWPHRAGPITNVHGEAPIARLAGQVQARFGPRPVALGGTGLAATRLVMGRLKAGTSIGLAADGPRGPRRVVRDPPLDWARASGVPVFLYAAAPERGRRLASWDRLVWPAPFTGGAALFRRWEARIPRRPDEAARAALKADMGRALTAMSDIVEARAVERGGRAG</sequence>
<protein>
    <recommendedName>
        <fullName evidence="3">DUF374 domain-containing protein</fullName>
    </recommendedName>
</protein>
<gene>
    <name evidence="1" type="ORF">SAMN05444417_1015</name>
</gene>
<dbReference type="AlphaFoldDB" id="A0A1M6C581"/>
<evidence type="ECO:0000313" key="1">
    <source>
        <dbReference type="EMBL" id="SHI56180.1"/>
    </source>
</evidence>
<name>A0A1M6C581_9RHOB</name>
<keyword evidence="2" id="KW-1185">Reference proteome</keyword>
<dbReference type="STRING" id="1447782.SAMN05444417_1015"/>
<dbReference type="OrthoDB" id="9810508at2"/>